<feature type="region of interest" description="Disordered" evidence="1">
    <location>
        <begin position="1"/>
        <end position="46"/>
    </location>
</feature>
<accession>A0ABQ4ZZN3</accession>
<protein>
    <submittedName>
        <fullName evidence="2">Uncharacterized protein</fullName>
    </submittedName>
</protein>
<name>A0ABQ4ZZN3_9ASTR</name>
<evidence type="ECO:0000313" key="3">
    <source>
        <dbReference type="Proteomes" id="UP001151760"/>
    </source>
</evidence>
<evidence type="ECO:0000313" key="2">
    <source>
        <dbReference type="EMBL" id="GJS94278.1"/>
    </source>
</evidence>
<evidence type="ECO:0000256" key="1">
    <source>
        <dbReference type="SAM" id="MobiDB-lite"/>
    </source>
</evidence>
<dbReference type="Proteomes" id="UP001151760">
    <property type="component" value="Unassembled WGS sequence"/>
</dbReference>
<reference evidence="2" key="1">
    <citation type="journal article" date="2022" name="Int. J. Mol. Sci.">
        <title>Draft Genome of Tanacetum Coccineum: Genomic Comparison of Closely Related Tanacetum-Family Plants.</title>
        <authorList>
            <person name="Yamashiro T."/>
            <person name="Shiraishi A."/>
            <person name="Nakayama K."/>
            <person name="Satake H."/>
        </authorList>
    </citation>
    <scope>NUCLEOTIDE SEQUENCE</scope>
</reference>
<keyword evidence="3" id="KW-1185">Reference proteome</keyword>
<comment type="caution">
    <text evidence="2">The sequence shown here is derived from an EMBL/GenBank/DDBJ whole genome shotgun (WGS) entry which is preliminary data.</text>
</comment>
<reference evidence="2" key="2">
    <citation type="submission" date="2022-01" db="EMBL/GenBank/DDBJ databases">
        <authorList>
            <person name="Yamashiro T."/>
            <person name="Shiraishi A."/>
            <person name="Satake H."/>
            <person name="Nakayama K."/>
        </authorList>
    </citation>
    <scope>NUCLEOTIDE SEQUENCE</scope>
</reference>
<gene>
    <name evidence="2" type="ORF">Tco_0801246</name>
</gene>
<proteinExistence type="predicted"/>
<organism evidence="2 3">
    <name type="scientific">Tanacetum coccineum</name>
    <dbReference type="NCBI Taxonomy" id="301880"/>
    <lineage>
        <taxon>Eukaryota</taxon>
        <taxon>Viridiplantae</taxon>
        <taxon>Streptophyta</taxon>
        <taxon>Embryophyta</taxon>
        <taxon>Tracheophyta</taxon>
        <taxon>Spermatophyta</taxon>
        <taxon>Magnoliopsida</taxon>
        <taxon>eudicotyledons</taxon>
        <taxon>Gunneridae</taxon>
        <taxon>Pentapetalae</taxon>
        <taxon>asterids</taxon>
        <taxon>campanulids</taxon>
        <taxon>Asterales</taxon>
        <taxon>Asteraceae</taxon>
        <taxon>Asteroideae</taxon>
        <taxon>Anthemideae</taxon>
        <taxon>Anthemidinae</taxon>
        <taxon>Tanacetum</taxon>
    </lineage>
</organism>
<sequence length="405" mass="47830">MPQDQGGDLGNTEDKLNVKEASKNDWFKKPERSPTPDHDWNAGKQIDFRPPQTWISKMTKVGKPPTTFDELMSTPIKFSAYCYKAITDKLDWTNPEGHEYPFDLSKPLSLIKDQGRQVVLANYFFNNDLEYQKGGSLSRKYTTSTTKTKVAKYDTIEGIEYMVPSLWSPVKSKHDVFSTKRIIAVTHVKVVKKYDYGYLDEIIVRREDQSLHKFVEGDFPRLNLFDIEDMLLLLDQKKLSNLERDDLFNLNVALQMFIRRVVILKRVEDLQLGVKSYQKKLNITRPEMFRSDITIMTPYTAYSNPYGIIYQDKFQRNRLMRSDELYNFCDGTLSSIRRFLYDIASILEMDYLPKRKWSKLDRKRSRIMIKAIDQQLFERMLIRDLEKFIGGREYINDFRLLERTI</sequence>
<feature type="compositionally biased region" description="Basic and acidic residues" evidence="1">
    <location>
        <begin position="12"/>
        <end position="41"/>
    </location>
</feature>
<dbReference type="EMBL" id="BQNB010011719">
    <property type="protein sequence ID" value="GJS94278.1"/>
    <property type="molecule type" value="Genomic_DNA"/>
</dbReference>